<feature type="domain" description="TonB-dependent receptor-like beta-barrel" evidence="17">
    <location>
        <begin position="268"/>
        <end position="695"/>
    </location>
</feature>
<accession>A0A438AJH9</accession>
<evidence type="ECO:0000256" key="8">
    <source>
        <dbReference type="ARBA" id="ARBA00023004"/>
    </source>
</evidence>
<dbReference type="AlphaFoldDB" id="A0A438AJH9"/>
<gene>
    <name evidence="19" type="ORF">EKE94_07990</name>
</gene>
<dbReference type="PANTHER" id="PTHR32552:SF68">
    <property type="entry name" value="FERRICHROME OUTER MEMBRANE TRANSPORTER_PHAGE RECEPTOR"/>
    <property type="match status" value="1"/>
</dbReference>
<dbReference type="RefSeq" id="WP_127906061.1">
    <property type="nucleotide sequence ID" value="NZ_RQXX01000002.1"/>
</dbReference>
<keyword evidence="3 14" id="KW-0813">Transport</keyword>
<keyword evidence="9" id="KW-0406">Ion transport</keyword>
<evidence type="ECO:0000256" key="1">
    <source>
        <dbReference type="ARBA" id="ARBA00004571"/>
    </source>
</evidence>
<evidence type="ECO:0000256" key="12">
    <source>
        <dbReference type="ARBA" id="ARBA00023170"/>
    </source>
</evidence>
<dbReference type="NCBIfam" id="TIGR01783">
    <property type="entry name" value="TonB-siderophor"/>
    <property type="match status" value="1"/>
</dbReference>
<keyword evidence="11 14" id="KW-0472">Membrane</keyword>
<dbReference type="PANTHER" id="PTHR32552">
    <property type="entry name" value="FERRICHROME IRON RECEPTOR-RELATED"/>
    <property type="match status" value="1"/>
</dbReference>
<dbReference type="Gene3D" id="2.170.130.10">
    <property type="entry name" value="TonB-dependent receptor, plug domain"/>
    <property type="match status" value="1"/>
</dbReference>
<reference evidence="19 20" key="1">
    <citation type="submission" date="2018-11" db="EMBL/GenBank/DDBJ databases">
        <title>Mesobaculum littorinae gen. nov., sp. nov., isolated from Littorina scabra that represents a novel genus of the order Rhodobacteraceae.</title>
        <authorList>
            <person name="Li F."/>
        </authorList>
    </citation>
    <scope>NUCLEOTIDE SEQUENCE [LARGE SCALE GENOMIC DNA]</scope>
    <source>
        <strain evidence="19 20">M0103</strain>
    </source>
</reference>
<evidence type="ECO:0000256" key="3">
    <source>
        <dbReference type="ARBA" id="ARBA00022448"/>
    </source>
</evidence>
<keyword evidence="13 14" id="KW-0998">Cell outer membrane</keyword>
<evidence type="ECO:0000259" key="18">
    <source>
        <dbReference type="Pfam" id="PF07715"/>
    </source>
</evidence>
<evidence type="ECO:0000256" key="13">
    <source>
        <dbReference type="ARBA" id="ARBA00023237"/>
    </source>
</evidence>
<keyword evidence="5" id="KW-0410">Iron transport</keyword>
<dbReference type="Pfam" id="PF07715">
    <property type="entry name" value="Plug"/>
    <property type="match status" value="1"/>
</dbReference>
<evidence type="ECO:0000313" key="19">
    <source>
        <dbReference type="EMBL" id="RVV98828.1"/>
    </source>
</evidence>
<evidence type="ECO:0000256" key="4">
    <source>
        <dbReference type="ARBA" id="ARBA00022452"/>
    </source>
</evidence>
<evidence type="ECO:0000256" key="11">
    <source>
        <dbReference type="ARBA" id="ARBA00023136"/>
    </source>
</evidence>
<evidence type="ECO:0000256" key="10">
    <source>
        <dbReference type="ARBA" id="ARBA00023077"/>
    </source>
</evidence>
<evidence type="ECO:0000256" key="16">
    <source>
        <dbReference type="SAM" id="SignalP"/>
    </source>
</evidence>
<keyword evidence="10 15" id="KW-0798">TonB box</keyword>
<evidence type="ECO:0000256" key="14">
    <source>
        <dbReference type="PROSITE-ProRule" id="PRU01360"/>
    </source>
</evidence>
<dbReference type="Proteomes" id="UP000285908">
    <property type="component" value="Unassembled WGS sequence"/>
</dbReference>
<dbReference type="OrthoDB" id="9760333at2"/>
<keyword evidence="7 16" id="KW-0732">Signal</keyword>
<dbReference type="GO" id="GO:0015344">
    <property type="term" value="F:siderophore uptake transmembrane transporter activity"/>
    <property type="evidence" value="ECO:0007669"/>
    <property type="project" value="TreeGrafter"/>
</dbReference>
<dbReference type="InterPro" id="IPR036942">
    <property type="entry name" value="Beta-barrel_TonB_sf"/>
</dbReference>
<evidence type="ECO:0000256" key="2">
    <source>
        <dbReference type="ARBA" id="ARBA00009810"/>
    </source>
</evidence>
<dbReference type="InterPro" id="IPR039426">
    <property type="entry name" value="TonB-dep_rcpt-like"/>
</dbReference>
<dbReference type="PROSITE" id="PS52016">
    <property type="entry name" value="TONB_DEPENDENT_REC_3"/>
    <property type="match status" value="1"/>
</dbReference>
<dbReference type="InterPro" id="IPR010105">
    <property type="entry name" value="TonB_sidphr_rcpt"/>
</dbReference>
<feature type="chain" id="PRO_5019152040" evidence="16">
    <location>
        <begin position="40"/>
        <end position="724"/>
    </location>
</feature>
<comment type="similarity">
    <text evidence="2 14 15">Belongs to the TonB-dependent receptor family.</text>
</comment>
<dbReference type="InterPro" id="IPR012910">
    <property type="entry name" value="Plug_dom"/>
</dbReference>
<evidence type="ECO:0000256" key="7">
    <source>
        <dbReference type="ARBA" id="ARBA00022729"/>
    </source>
</evidence>
<dbReference type="Pfam" id="PF00593">
    <property type="entry name" value="TonB_dep_Rec_b-barrel"/>
    <property type="match status" value="1"/>
</dbReference>
<sequence>MQQPPTPIPASDHARRRGRAGALALGCTALVAFPLAAIAQDAGQDTGQAAAQEDGSSDFYRLGTIFIDASVEPDDDAASTIATELWTGGKVATSVLDTPATVSVVTQKEIELRNADKVEDVLEYTPGVTTDYYGTDDRNDYYLVRGFQASTYRDGLTLGSMRGVREEPYAFERVEVVKGGNSTLFGTSDPGGTLNFVTKTPRFERSGEVYGSFGTHDHAEIGFDFGDLLNEEGTLAYRVVGKVQDAELEYDTSQDDARFFLGSVAWAPTSATELSFTIDYLRRDATPNSGGYPLDRLYDRDRFFGEPEFNYQNVERPTVSASLRHDFDNGLRLNANLRYSDLSDDFGYVYLSDTADRIGTLVNRDYYGGESTAEELIGNAILQYDTRLGTVDSSTLAGIEFRDASTTRSSFYARYTPIDVANPVYTGAPTGITPDTRDESDFTTKSLFVQQNLSFSDRLIATGGIRHDWLDIETTDLVAGTREAADFSETSYRAALTYKVTDEVSAYASYVESVAPPSIGTDPERGEQYEVGVKYQPAGTNALVTASVYDLTKQNVVVPVVLDNGVIERQTIGESRVRGLEVEARAELAAGLTLFGGYSYQAPEFVRGNVRGVSVDGNEFASVPNHLASLWLTYELPETGPLGNTSIGLGARYVGAYHFNAYNNNGESDEQYYLDASFTTELAPNTDLQVNVNNLFDEQYVVGRGTSDYYNTGRTITAALRRSW</sequence>
<evidence type="ECO:0000259" key="17">
    <source>
        <dbReference type="Pfam" id="PF00593"/>
    </source>
</evidence>
<evidence type="ECO:0000256" key="15">
    <source>
        <dbReference type="RuleBase" id="RU003357"/>
    </source>
</evidence>
<keyword evidence="6 14" id="KW-0812">Transmembrane</keyword>
<evidence type="ECO:0000313" key="20">
    <source>
        <dbReference type="Proteomes" id="UP000285908"/>
    </source>
</evidence>
<dbReference type="InterPro" id="IPR037066">
    <property type="entry name" value="Plug_dom_sf"/>
</dbReference>
<keyword evidence="12 19" id="KW-0675">Receptor</keyword>
<keyword evidence="4 14" id="KW-1134">Transmembrane beta strand</keyword>
<feature type="signal peptide" evidence="16">
    <location>
        <begin position="1"/>
        <end position="39"/>
    </location>
</feature>
<dbReference type="CDD" id="cd01347">
    <property type="entry name" value="ligand_gated_channel"/>
    <property type="match status" value="1"/>
</dbReference>
<comment type="subcellular location">
    <subcellularLocation>
        <location evidence="1 14">Cell outer membrane</location>
        <topology evidence="1 14">Multi-pass membrane protein</topology>
    </subcellularLocation>
</comment>
<evidence type="ECO:0000256" key="5">
    <source>
        <dbReference type="ARBA" id="ARBA00022496"/>
    </source>
</evidence>
<dbReference type="InterPro" id="IPR000531">
    <property type="entry name" value="Beta-barrel_TonB"/>
</dbReference>
<proteinExistence type="inferred from homology"/>
<dbReference type="GO" id="GO:0038023">
    <property type="term" value="F:signaling receptor activity"/>
    <property type="evidence" value="ECO:0007669"/>
    <property type="project" value="InterPro"/>
</dbReference>
<comment type="caution">
    <text evidence="19">The sequence shown here is derived from an EMBL/GenBank/DDBJ whole genome shotgun (WGS) entry which is preliminary data.</text>
</comment>
<name>A0A438AJH9_9RHOB</name>
<dbReference type="EMBL" id="RQXX01000002">
    <property type="protein sequence ID" value="RVV98828.1"/>
    <property type="molecule type" value="Genomic_DNA"/>
</dbReference>
<keyword evidence="8" id="KW-0408">Iron</keyword>
<keyword evidence="20" id="KW-1185">Reference proteome</keyword>
<dbReference type="GO" id="GO:0009279">
    <property type="term" value="C:cell outer membrane"/>
    <property type="evidence" value="ECO:0007669"/>
    <property type="project" value="UniProtKB-SubCell"/>
</dbReference>
<evidence type="ECO:0000256" key="6">
    <source>
        <dbReference type="ARBA" id="ARBA00022692"/>
    </source>
</evidence>
<dbReference type="Gene3D" id="2.40.170.20">
    <property type="entry name" value="TonB-dependent receptor, beta-barrel domain"/>
    <property type="match status" value="1"/>
</dbReference>
<feature type="domain" description="TonB-dependent receptor plug" evidence="18">
    <location>
        <begin position="95"/>
        <end position="193"/>
    </location>
</feature>
<dbReference type="SUPFAM" id="SSF56935">
    <property type="entry name" value="Porins"/>
    <property type="match status" value="1"/>
</dbReference>
<evidence type="ECO:0000256" key="9">
    <source>
        <dbReference type="ARBA" id="ARBA00023065"/>
    </source>
</evidence>
<dbReference type="GO" id="GO:0015891">
    <property type="term" value="P:siderophore transport"/>
    <property type="evidence" value="ECO:0007669"/>
    <property type="project" value="InterPro"/>
</dbReference>
<organism evidence="19 20">
    <name type="scientific">Mesobaculum littorinae</name>
    <dbReference type="NCBI Taxonomy" id="2486419"/>
    <lineage>
        <taxon>Bacteria</taxon>
        <taxon>Pseudomonadati</taxon>
        <taxon>Pseudomonadota</taxon>
        <taxon>Alphaproteobacteria</taxon>
        <taxon>Rhodobacterales</taxon>
        <taxon>Roseobacteraceae</taxon>
        <taxon>Mesobaculum</taxon>
    </lineage>
</organism>
<protein>
    <submittedName>
        <fullName evidence="19">TonB-dependent siderophore receptor</fullName>
    </submittedName>
</protein>